<dbReference type="HOGENOM" id="CLU_153246_0_0_6"/>
<accession>B1KGX4</accession>
<reference evidence="1 2" key="1">
    <citation type="submission" date="2008-02" db="EMBL/GenBank/DDBJ databases">
        <title>Complete sequence of Shewanella woodyi ATCC 51908.</title>
        <authorList>
            <consortium name="US DOE Joint Genome Institute"/>
            <person name="Copeland A."/>
            <person name="Lucas S."/>
            <person name="Lapidus A."/>
            <person name="Glavina del Rio T."/>
            <person name="Dalin E."/>
            <person name="Tice H."/>
            <person name="Bruce D."/>
            <person name="Goodwin L."/>
            <person name="Pitluck S."/>
            <person name="Sims D."/>
            <person name="Brettin T."/>
            <person name="Detter J.C."/>
            <person name="Han C."/>
            <person name="Kuske C.R."/>
            <person name="Schmutz J."/>
            <person name="Larimer F."/>
            <person name="Land M."/>
            <person name="Hauser L."/>
            <person name="Kyrpides N."/>
            <person name="Lykidis A."/>
            <person name="Zhao J.-S."/>
            <person name="Richardson P."/>
        </authorList>
    </citation>
    <scope>NUCLEOTIDE SEQUENCE [LARGE SCALE GENOMIC DNA]</scope>
    <source>
        <strain evidence="2">ATCC 51908 / MS32</strain>
    </source>
</reference>
<dbReference type="InterPro" id="IPR025514">
    <property type="entry name" value="DUF4402"/>
</dbReference>
<evidence type="ECO:0000313" key="2">
    <source>
        <dbReference type="Proteomes" id="UP000002168"/>
    </source>
</evidence>
<evidence type="ECO:0000313" key="1">
    <source>
        <dbReference type="EMBL" id="ACA86843.1"/>
    </source>
</evidence>
<gene>
    <name evidence="1" type="ordered locus">Swoo_2566</name>
</gene>
<name>B1KGX4_SHEWM</name>
<sequence length="139" mass="15464">MLSAVLFVSLVGQVGFNLIDPLQITETKSVHFGDILNQANVSCRMTLGSRTGDACIQSPSTLGMFRINSAGNADVQIRVYSADSQDIDFTPLLENETSEQNYQLTKDEFEFNVGGELMIKRAMEKGQHQITYTVEVNYF</sequence>
<dbReference type="KEGG" id="swd:Swoo_2566"/>
<dbReference type="AlphaFoldDB" id="B1KGX4"/>
<dbReference type="Pfam" id="PF14352">
    <property type="entry name" value="DUF4402"/>
    <property type="match status" value="1"/>
</dbReference>
<dbReference type="STRING" id="392500.Swoo_2566"/>
<dbReference type="eggNOG" id="ENOG502ZKS6">
    <property type="taxonomic scope" value="Bacteria"/>
</dbReference>
<dbReference type="EMBL" id="CP000961">
    <property type="protein sequence ID" value="ACA86843.1"/>
    <property type="molecule type" value="Genomic_DNA"/>
</dbReference>
<dbReference type="RefSeq" id="WP_012325183.1">
    <property type="nucleotide sequence ID" value="NC_010506.1"/>
</dbReference>
<organism evidence="1 2">
    <name type="scientific">Shewanella woodyi (strain ATCC 51908 / MS32)</name>
    <dbReference type="NCBI Taxonomy" id="392500"/>
    <lineage>
        <taxon>Bacteria</taxon>
        <taxon>Pseudomonadati</taxon>
        <taxon>Pseudomonadota</taxon>
        <taxon>Gammaproteobacteria</taxon>
        <taxon>Alteromonadales</taxon>
        <taxon>Shewanellaceae</taxon>
        <taxon>Shewanella</taxon>
    </lineage>
</organism>
<protein>
    <submittedName>
        <fullName evidence="1">Uncharacterized protein</fullName>
    </submittedName>
</protein>
<proteinExistence type="predicted"/>
<dbReference type="Proteomes" id="UP000002168">
    <property type="component" value="Chromosome"/>
</dbReference>
<keyword evidence="2" id="KW-1185">Reference proteome</keyword>